<reference evidence="2" key="1">
    <citation type="submission" date="2021-11" db="EMBL/GenBank/DDBJ databases">
        <authorList>
            <consortium name="Genoscope - CEA"/>
            <person name="William W."/>
        </authorList>
    </citation>
    <scope>NUCLEOTIDE SEQUENCE</scope>
</reference>
<keyword evidence="3" id="KW-1185">Reference proteome</keyword>
<comment type="caution">
    <text evidence="2">The sequence shown here is derived from an EMBL/GenBank/DDBJ whole genome shotgun (WGS) entry which is preliminary data.</text>
</comment>
<name>A0A8J2SHM6_9STRA</name>
<accession>A0A8J2SHM6</accession>
<gene>
    <name evidence="2" type="ORF">PECAL_3P19780</name>
</gene>
<sequence length="338" mass="37415">MDALEALDAASRCDLDAYSKPQLRQLVAKAHELAERATNEINDRECAFPARLAPLVTQWLPLEDVGAALSSNKQWQATSEWAFQLVAARSKVAGAAGVPWRDVVKAGAAPRWTGEVDPDTGHIAVPGPDLDGRETTMRRSKIKGGYDDDSFFVARGTPLRLGRRRAWRLHLTRTAGIVDAVGFVITDPRQCQILLEYHVNSDGGRYGANNQPWSREIRVQEEGEEDIWAEDAQLELSVELTGEKFQRELAVVLADAAGRGIVGGTIDAAWTNDFFRSQFMDFARRCDWNDFRIALEDLYVAPFVRIYHDSTATVARASSNPANASPPRFSFPNGIGEE</sequence>
<protein>
    <submittedName>
        <fullName evidence="2">Uncharacterized protein</fullName>
    </submittedName>
</protein>
<evidence type="ECO:0000313" key="3">
    <source>
        <dbReference type="Proteomes" id="UP000789595"/>
    </source>
</evidence>
<evidence type="ECO:0000256" key="1">
    <source>
        <dbReference type="SAM" id="MobiDB-lite"/>
    </source>
</evidence>
<proteinExistence type="predicted"/>
<organism evidence="2 3">
    <name type="scientific">Pelagomonas calceolata</name>
    <dbReference type="NCBI Taxonomy" id="35677"/>
    <lineage>
        <taxon>Eukaryota</taxon>
        <taxon>Sar</taxon>
        <taxon>Stramenopiles</taxon>
        <taxon>Ochrophyta</taxon>
        <taxon>Pelagophyceae</taxon>
        <taxon>Pelagomonadales</taxon>
        <taxon>Pelagomonadaceae</taxon>
        <taxon>Pelagomonas</taxon>
    </lineage>
</organism>
<feature type="region of interest" description="Disordered" evidence="1">
    <location>
        <begin position="317"/>
        <end position="338"/>
    </location>
</feature>
<dbReference type="Proteomes" id="UP000789595">
    <property type="component" value="Unassembled WGS sequence"/>
</dbReference>
<dbReference type="AlphaFoldDB" id="A0A8J2SHM6"/>
<dbReference type="EMBL" id="CAKKNE010000003">
    <property type="protein sequence ID" value="CAH0372005.1"/>
    <property type="molecule type" value="Genomic_DNA"/>
</dbReference>
<feature type="compositionally biased region" description="Low complexity" evidence="1">
    <location>
        <begin position="317"/>
        <end position="328"/>
    </location>
</feature>
<evidence type="ECO:0000313" key="2">
    <source>
        <dbReference type="EMBL" id="CAH0372005.1"/>
    </source>
</evidence>